<dbReference type="GO" id="GO:0015203">
    <property type="term" value="F:polyamine transmembrane transporter activity"/>
    <property type="evidence" value="ECO:0007669"/>
    <property type="project" value="TreeGrafter"/>
</dbReference>
<name>Q4TEY2_TETNG</name>
<organism evidence="7">
    <name type="scientific">Tetraodon nigroviridis</name>
    <name type="common">Spotted green pufferfish</name>
    <name type="synonym">Chelonodon nigroviridis</name>
    <dbReference type="NCBI Taxonomy" id="99883"/>
    <lineage>
        <taxon>Eukaryota</taxon>
        <taxon>Metazoa</taxon>
        <taxon>Chordata</taxon>
        <taxon>Craniata</taxon>
        <taxon>Vertebrata</taxon>
        <taxon>Euteleostomi</taxon>
        <taxon>Actinopterygii</taxon>
        <taxon>Neopterygii</taxon>
        <taxon>Teleostei</taxon>
        <taxon>Neoteleostei</taxon>
        <taxon>Acanthomorphata</taxon>
        <taxon>Eupercaria</taxon>
        <taxon>Tetraodontiformes</taxon>
        <taxon>Tetradontoidea</taxon>
        <taxon>Tetraodontidae</taxon>
        <taxon>Tetraodon</taxon>
    </lineage>
</organism>
<dbReference type="InterPro" id="IPR001757">
    <property type="entry name" value="P_typ_ATPase"/>
</dbReference>
<dbReference type="InterPro" id="IPR023214">
    <property type="entry name" value="HAD_sf"/>
</dbReference>
<dbReference type="GO" id="GO:0005524">
    <property type="term" value="F:ATP binding"/>
    <property type="evidence" value="ECO:0007669"/>
    <property type="project" value="UniProtKB-KW"/>
</dbReference>
<evidence type="ECO:0000256" key="2">
    <source>
        <dbReference type="ARBA" id="ARBA00022723"/>
    </source>
</evidence>
<keyword evidence="2" id="KW-0479">Metal-binding</keyword>
<sequence length="193" mass="21243">GLYQSGFSYHMAISGRSFAALCDHFPQYLPKVLLRTTVFARMTPDQKTRLVKELQKLNYRVGMCGDGANDCGALRAADVGVSLSEAEASVASPFTSKSGNISCVPTLIREGRCSLITSFSLFRYMALYSLSQFSSVLILYTVSSSGEGTSTRFPLVRSSERKPMEIGRLKIKCDRFSRKKVLDLLACSQNIHG</sequence>
<dbReference type="GO" id="GO:0019829">
    <property type="term" value="F:ATPase-coupled monoatomic cation transmembrane transporter activity"/>
    <property type="evidence" value="ECO:0007669"/>
    <property type="project" value="TreeGrafter"/>
</dbReference>
<dbReference type="GO" id="GO:0031902">
    <property type="term" value="C:late endosome membrane"/>
    <property type="evidence" value="ECO:0007669"/>
    <property type="project" value="TreeGrafter"/>
</dbReference>
<evidence type="ECO:0000256" key="1">
    <source>
        <dbReference type="ARBA" id="ARBA00004141"/>
    </source>
</evidence>
<comment type="subcellular location">
    <subcellularLocation>
        <location evidence="1">Membrane</location>
        <topology evidence="1">Multi-pass membrane protein</topology>
    </subcellularLocation>
</comment>
<dbReference type="PANTHER" id="PTHR45630:SF2">
    <property type="entry name" value="POLYAMINE-TRANSPORTING ATPASE 13A2"/>
    <property type="match status" value="1"/>
</dbReference>
<dbReference type="NCBIfam" id="TIGR01494">
    <property type="entry name" value="ATPase_P-type"/>
    <property type="match status" value="1"/>
</dbReference>
<keyword evidence="6" id="KW-1278">Translocase</keyword>
<gene>
    <name evidence="7" type="ORF">GSTENG00002012001</name>
</gene>
<dbReference type="SUPFAM" id="SSF56784">
    <property type="entry name" value="HAD-like"/>
    <property type="match status" value="1"/>
</dbReference>
<dbReference type="GO" id="GO:0061909">
    <property type="term" value="P:autophagosome-lysosome fusion"/>
    <property type="evidence" value="ECO:0007669"/>
    <property type="project" value="TreeGrafter"/>
</dbReference>
<dbReference type="PROSITE" id="PS01229">
    <property type="entry name" value="COF_2"/>
    <property type="match status" value="1"/>
</dbReference>
<keyword evidence="3" id="KW-0547">Nucleotide-binding</keyword>
<reference evidence="7" key="1">
    <citation type="journal article" date="2004" name="Nature">
        <title>Genome duplication in the teleost fish Tetraodon nigroviridis reveals the early vertebrate proto-karyotype.</title>
        <authorList>
            <person name="Jaillon O."/>
            <person name="Aury J.-M."/>
            <person name="Brunet F."/>
            <person name="Petit J.-L."/>
            <person name="Stange-Thomann N."/>
            <person name="Mauceli E."/>
            <person name="Bouneau L."/>
            <person name="Fischer C."/>
            <person name="Ozouf-Costaz C."/>
            <person name="Bernot A."/>
            <person name="Nicaud S."/>
            <person name="Jaffe D."/>
            <person name="Fisher S."/>
            <person name="Lutfalla G."/>
            <person name="Dossat C."/>
            <person name="Segurens B."/>
            <person name="Dasilva C."/>
            <person name="Salanoubat M."/>
            <person name="Levy M."/>
            <person name="Boudet N."/>
            <person name="Castellano S."/>
            <person name="Anthouard V."/>
            <person name="Jubin C."/>
            <person name="Castelli V."/>
            <person name="Katinka M."/>
            <person name="Vacherie B."/>
            <person name="Biemont C."/>
            <person name="Skalli Z."/>
            <person name="Cattolico L."/>
            <person name="Poulain J."/>
            <person name="De Berardinis V."/>
            <person name="Cruaud C."/>
            <person name="Duprat S."/>
            <person name="Brottier P."/>
            <person name="Coutanceau J.-P."/>
            <person name="Gouzy J."/>
            <person name="Parra G."/>
            <person name="Lardier G."/>
            <person name="Chapple C."/>
            <person name="McKernan K.J."/>
            <person name="McEwan P."/>
            <person name="Bosak S."/>
            <person name="Kellis M."/>
            <person name="Volff J.-N."/>
            <person name="Guigo R."/>
            <person name="Zody M.C."/>
            <person name="Mesirov J."/>
            <person name="Lindblad-Toh K."/>
            <person name="Birren B."/>
            <person name="Nusbaum C."/>
            <person name="Kahn D."/>
            <person name="Robinson-Rechavi M."/>
            <person name="Laudet V."/>
            <person name="Schachter V."/>
            <person name="Quetier F."/>
            <person name="Saurin W."/>
            <person name="Scarpelli C."/>
            <person name="Wincker P."/>
            <person name="Lander E.S."/>
            <person name="Weissenbach J."/>
            <person name="Roest Crollius H."/>
        </authorList>
    </citation>
    <scope>NUCLEOTIDE SEQUENCE [LARGE SCALE GENOMIC DNA]</scope>
</reference>
<dbReference type="AlphaFoldDB" id="Q4TEY2"/>
<evidence type="ECO:0000256" key="5">
    <source>
        <dbReference type="ARBA" id="ARBA00022842"/>
    </source>
</evidence>
<dbReference type="GO" id="GO:0010821">
    <property type="term" value="P:regulation of mitochondrion organization"/>
    <property type="evidence" value="ECO:0007669"/>
    <property type="project" value="TreeGrafter"/>
</dbReference>
<dbReference type="OrthoDB" id="48943at2759"/>
<dbReference type="EMBL" id="CAAE01005003">
    <property type="protein sequence ID" value="CAF88550.1"/>
    <property type="molecule type" value="Genomic_DNA"/>
</dbReference>
<proteinExistence type="predicted"/>
<evidence type="ECO:0000256" key="4">
    <source>
        <dbReference type="ARBA" id="ARBA00022840"/>
    </source>
</evidence>
<dbReference type="Gene3D" id="3.40.50.1000">
    <property type="entry name" value="HAD superfamily/HAD-like"/>
    <property type="match status" value="1"/>
</dbReference>
<evidence type="ECO:0000256" key="6">
    <source>
        <dbReference type="ARBA" id="ARBA00022967"/>
    </source>
</evidence>
<reference evidence="7" key="2">
    <citation type="submission" date="2004-02" db="EMBL/GenBank/DDBJ databases">
        <authorList>
            <consortium name="Genoscope"/>
            <consortium name="Whitehead Institute Centre for Genome Research"/>
        </authorList>
    </citation>
    <scope>NUCLEOTIDE SEQUENCE</scope>
</reference>
<keyword evidence="5" id="KW-0460">Magnesium</keyword>
<dbReference type="GO" id="GO:0140358">
    <property type="term" value="F:P-type transmembrane transporter activity"/>
    <property type="evidence" value="ECO:0007669"/>
    <property type="project" value="InterPro"/>
</dbReference>
<dbReference type="KEGG" id="tng:GSTEN00002012G001"/>
<evidence type="ECO:0000256" key="3">
    <source>
        <dbReference type="ARBA" id="ARBA00022741"/>
    </source>
</evidence>
<keyword evidence="4" id="KW-0067">ATP-binding</keyword>
<dbReference type="GO" id="GO:0016243">
    <property type="term" value="P:regulation of autophagosome size"/>
    <property type="evidence" value="ECO:0007669"/>
    <property type="project" value="TreeGrafter"/>
</dbReference>
<dbReference type="PANTHER" id="PTHR45630">
    <property type="entry name" value="CATION-TRANSPORTING ATPASE-RELATED"/>
    <property type="match status" value="1"/>
</dbReference>
<dbReference type="GO" id="GO:0016887">
    <property type="term" value="F:ATP hydrolysis activity"/>
    <property type="evidence" value="ECO:0007669"/>
    <property type="project" value="InterPro"/>
</dbReference>
<feature type="non-terminal residue" evidence="7">
    <location>
        <position position="1"/>
    </location>
</feature>
<dbReference type="GO" id="GO:0046872">
    <property type="term" value="F:metal ion binding"/>
    <property type="evidence" value="ECO:0007669"/>
    <property type="project" value="UniProtKB-KW"/>
</dbReference>
<dbReference type="InterPro" id="IPR036412">
    <property type="entry name" value="HAD-like_sf"/>
</dbReference>
<accession>Q4TEY2</accession>
<evidence type="ECO:0000313" key="7">
    <source>
        <dbReference type="EMBL" id="CAF88550.1"/>
    </source>
</evidence>
<dbReference type="GO" id="GO:0006874">
    <property type="term" value="P:intracellular calcium ion homeostasis"/>
    <property type="evidence" value="ECO:0007669"/>
    <property type="project" value="TreeGrafter"/>
</dbReference>
<comment type="caution">
    <text evidence="7">The sequence shown here is derived from an EMBL/GenBank/DDBJ whole genome shotgun (WGS) entry which is preliminary data.</text>
</comment>
<dbReference type="InterPro" id="IPR006544">
    <property type="entry name" value="P-type_TPase_V"/>
</dbReference>
<protein>
    <submittedName>
        <fullName evidence="7">(spotted green pufferfish) hypothetical protein</fullName>
    </submittedName>
</protein>